<evidence type="ECO:0000313" key="6">
    <source>
        <dbReference type="EMBL" id="KAK9799326.1"/>
    </source>
</evidence>
<dbReference type="Gene3D" id="3.30.540.10">
    <property type="entry name" value="Fructose-1,6-Bisphosphatase, subunit A, domain 1"/>
    <property type="match status" value="1"/>
</dbReference>
<dbReference type="Proteomes" id="UP001465755">
    <property type="component" value="Unassembled WGS sequence"/>
</dbReference>
<keyword evidence="4" id="KW-0119">Carbohydrate metabolism</keyword>
<dbReference type="GO" id="GO:0006071">
    <property type="term" value="P:glycerol metabolic process"/>
    <property type="evidence" value="ECO:0007669"/>
    <property type="project" value="InterPro"/>
</dbReference>
<keyword evidence="3" id="KW-0464">Manganese</keyword>
<keyword evidence="2" id="KW-0378">Hydrolase</keyword>
<feature type="compositionally biased region" description="Basic and acidic residues" evidence="5">
    <location>
        <begin position="1"/>
        <end position="20"/>
    </location>
</feature>
<dbReference type="NCBIfam" id="TIGR00330">
    <property type="entry name" value="glpX"/>
    <property type="match status" value="1"/>
</dbReference>
<dbReference type="GO" id="GO:0042132">
    <property type="term" value="F:fructose 1,6-bisphosphate 1-phosphatase activity"/>
    <property type="evidence" value="ECO:0007669"/>
    <property type="project" value="InterPro"/>
</dbReference>
<dbReference type="PANTHER" id="PTHR30447:SF0">
    <property type="entry name" value="FRUCTOSE-1,6-BISPHOSPHATASE 1 CLASS 2-RELATED"/>
    <property type="match status" value="1"/>
</dbReference>
<dbReference type="Pfam" id="PF03320">
    <property type="entry name" value="FBPase_glpX"/>
    <property type="match status" value="1"/>
</dbReference>
<name>A0AAW1NYA2_9CHLO</name>
<dbReference type="Gene3D" id="3.40.190.90">
    <property type="match status" value="1"/>
</dbReference>
<sequence>MQDDREQRLSRTARHAEFPRAHGRAAAVRVTRGIRAQPVIQAKAATNGTGAPTADHTPGGVHMPNLSQRNLALELVRVTEAAALAAGRWYGKGDKNAADQAAVDMMRSVLNKIDMDGTVIIGEGEKDEAPMLFCGEKIGTGSQPSVDIAVDPLDGTTLISQGRSGAVSVIAMAEKGALFDPGPCMYMEKLAVGPSVNPHMVSLLYPIERNLKAVASALNKPVGDVTVLVLDRPRHKDIIQQCRDAGARIRLISDGDVGGAIEVAKAGAPVDVLMGIGGTPEGVIAAAALKCMGGSLQGRLWPRTEEERKKALEAGYDVKQILYTDDLCAGEKVFFAATGVSDGDLLRGVRYYAGGASTNSIVMRSQSGTVRVIETQHRWTKPGVTNPTADSTDAIANQPGMPAFMLKQ</sequence>
<dbReference type="InterPro" id="IPR004464">
    <property type="entry name" value="FBPase_class-2/SBPase"/>
</dbReference>
<evidence type="ECO:0008006" key="8">
    <source>
        <dbReference type="Google" id="ProtNLM"/>
    </source>
</evidence>
<comment type="caution">
    <text evidence="6">The sequence shown here is derived from an EMBL/GenBank/DDBJ whole genome shotgun (WGS) entry which is preliminary data.</text>
</comment>
<evidence type="ECO:0000256" key="4">
    <source>
        <dbReference type="ARBA" id="ARBA00023277"/>
    </source>
</evidence>
<dbReference type="GO" id="GO:0046872">
    <property type="term" value="F:metal ion binding"/>
    <property type="evidence" value="ECO:0007669"/>
    <property type="project" value="UniProtKB-KW"/>
</dbReference>
<dbReference type="GO" id="GO:0030388">
    <property type="term" value="P:fructose 1,6-bisphosphate metabolic process"/>
    <property type="evidence" value="ECO:0007669"/>
    <property type="project" value="TreeGrafter"/>
</dbReference>
<keyword evidence="1" id="KW-0479">Metal-binding</keyword>
<dbReference type="EMBL" id="JALJOQ010000091">
    <property type="protein sequence ID" value="KAK9799326.1"/>
    <property type="molecule type" value="Genomic_DNA"/>
</dbReference>
<evidence type="ECO:0000256" key="3">
    <source>
        <dbReference type="ARBA" id="ARBA00023211"/>
    </source>
</evidence>
<evidence type="ECO:0000256" key="5">
    <source>
        <dbReference type="SAM" id="MobiDB-lite"/>
    </source>
</evidence>
<dbReference type="CDD" id="cd01516">
    <property type="entry name" value="FBPase_glpX"/>
    <property type="match status" value="1"/>
</dbReference>
<feature type="region of interest" description="Disordered" evidence="5">
    <location>
        <begin position="45"/>
        <end position="65"/>
    </location>
</feature>
<reference evidence="6 7" key="1">
    <citation type="journal article" date="2024" name="Nat. Commun.">
        <title>Phylogenomics reveals the evolutionary origins of lichenization in chlorophyte algae.</title>
        <authorList>
            <person name="Puginier C."/>
            <person name="Libourel C."/>
            <person name="Otte J."/>
            <person name="Skaloud P."/>
            <person name="Haon M."/>
            <person name="Grisel S."/>
            <person name="Petersen M."/>
            <person name="Berrin J.G."/>
            <person name="Delaux P.M."/>
            <person name="Dal Grande F."/>
            <person name="Keller J."/>
        </authorList>
    </citation>
    <scope>NUCLEOTIDE SEQUENCE [LARGE SCALE GENOMIC DNA]</scope>
    <source>
        <strain evidence="6 7">SAG 2036</strain>
    </source>
</reference>
<dbReference type="GO" id="GO:0006094">
    <property type="term" value="P:gluconeogenesis"/>
    <property type="evidence" value="ECO:0007669"/>
    <property type="project" value="InterPro"/>
</dbReference>
<keyword evidence="7" id="KW-1185">Reference proteome</keyword>
<evidence type="ECO:0000256" key="2">
    <source>
        <dbReference type="ARBA" id="ARBA00022801"/>
    </source>
</evidence>
<dbReference type="PANTHER" id="PTHR30447">
    <property type="entry name" value="FRUCTOSE-1,6-BISPHOSPHATASE CLASS 2"/>
    <property type="match status" value="1"/>
</dbReference>
<gene>
    <name evidence="6" type="ORF">WJX73_002740</name>
</gene>
<feature type="region of interest" description="Disordered" evidence="5">
    <location>
        <begin position="1"/>
        <end position="24"/>
    </location>
</feature>
<proteinExistence type="predicted"/>
<dbReference type="GO" id="GO:0005829">
    <property type="term" value="C:cytosol"/>
    <property type="evidence" value="ECO:0007669"/>
    <property type="project" value="TreeGrafter"/>
</dbReference>
<evidence type="ECO:0000256" key="1">
    <source>
        <dbReference type="ARBA" id="ARBA00022723"/>
    </source>
</evidence>
<protein>
    <recommendedName>
        <fullName evidence="8">Fructose-bisphosphatase</fullName>
    </recommendedName>
</protein>
<dbReference type="FunFam" id="3.40.190.90:FF:000001">
    <property type="entry name" value="Fructose-1,6-bisphosphatase"/>
    <property type="match status" value="1"/>
</dbReference>
<dbReference type="AlphaFoldDB" id="A0AAW1NYA2"/>
<accession>A0AAW1NYA2</accession>
<evidence type="ECO:0000313" key="7">
    <source>
        <dbReference type="Proteomes" id="UP001465755"/>
    </source>
</evidence>
<dbReference type="SUPFAM" id="SSF56655">
    <property type="entry name" value="Carbohydrate phosphatase"/>
    <property type="match status" value="1"/>
</dbReference>
<organism evidence="6 7">
    <name type="scientific">Symbiochloris irregularis</name>
    <dbReference type="NCBI Taxonomy" id="706552"/>
    <lineage>
        <taxon>Eukaryota</taxon>
        <taxon>Viridiplantae</taxon>
        <taxon>Chlorophyta</taxon>
        <taxon>core chlorophytes</taxon>
        <taxon>Trebouxiophyceae</taxon>
        <taxon>Trebouxiales</taxon>
        <taxon>Trebouxiaceae</taxon>
        <taxon>Symbiochloris</taxon>
    </lineage>
</organism>